<dbReference type="Pfam" id="PF00933">
    <property type="entry name" value="Glyco_hydro_3"/>
    <property type="match status" value="1"/>
</dbReference>
<dbReference type="PANTHER" id="PTHR42715">
    <property type="entry name" value="BETA-GLUCOSIDASE"/>
    <property type="match status" value="1"/>
</dbReference>
<dbReference type="Gene3D" id="3.40.50.1700">
    <property type="entry name" value="Glycoside hydrolase family 3 C-terminal domain"/>
    <property type="match status" value="1"/>
</dbReference>
<dbReference type="EMBL" id="JBHRSU010000035">
    <property type="protein sequence ID" value="MFC3101819.1"/>
    <property type="molecule type" value="Genomic_DNA"/>
</dbReference>
<dbReference type="Gene3D" id="2.60.40.10">
    <property type="entry name" value="Immunoglobulins"/>
    <property type="match status" value="1"/>
</dbReference>
<dbReference type="Gene3D" id="3.20.20.300">
    <property type="entry name" value="Glycoside hydrolase, family 3, N-terminal domain"/>
    <property type="match status" value="1"/>
</dbReference>
<dbReference type="InterPro" id="IPR017853">
    <property type="entry name" value="GH"/>
</dbReference>
<dbReference type="InterPro" id="IPR036962">
    <property type="entry name" value="Glyco_hydro_3_N_sf"/>
</dbReference>
<dbReference type="InterPro" id="IPR011658">
    <property type="entry name" value="PA14_dom"/>
</dbReference>
<dbReference type="RefSeq" id="WP_336918695.1">
    <property type="nucleotide sequence ID" value="NZ_JBANRN010000006.1"/>
</dbReference>
<dbReference type="SMART" id="SM01217">
    <property type="entry name" value="Fn3_like"/>
    <property type="match status" value="1"/>
</dbReference>
<dbReference type="Pfam" id="PF01915">
    <property type="entry name" value="Glyco_hydro_3_C"/>
    <property type="match status" value="1"/>
</dbReference>
<dbReference type="InterPro" id="IPR037524">
    <property type="entry name" value="PA14/GLEYA"/>
</dbReference>
<dbReference type="SUPFAM" id="SSF52279">
    <property type="entry name" value="Beta-D-glucan exohydrolase, C-terminal domain"/>
    <property type="match status" value="1"/>
</dbReference>
<dbReference type="InterPro" id="IPR001764">
    <property type="entry name" value="Glyco_hydro_3_N"/>
</dbReference>
<dbReference type="Proteomes" id="UP001595378">
    <property type="component" value="Unassembled WGS sequence"/>
</dbReference>
<comment type="caution">
    <text evidence="5">The sequence shown here is derived from an EMBL/GenBank/DDBJ whole genome shotgun (WGS) entry which is preliminary data.</text>
</comment>
<dbReference type="Gene3D" id="2.60.120.260">
    <property type="entry name" value="Galactose-binding domain-like"/>
    <property type="match status" value="1"/>
</dbReference>
<feature type="signal peptide" evidence="3">
    <location>
        <begin position="1"/>
        <end position="26"/>
    </location>
</feature>
<keyword evidence="3" id="KW-0732">Signal</keyword>
<dbReference type="InterPro" id="IPR026891">
    <property type="entry name" value="Fn3-like"/>
</dbReference>
<proteinExistence type="inferred from homology"/>
<comment type="similarity">
    <text evidence="1">Belongs to the glycosyl hydrolase 3 family.</text>
</comment>
<evidence type="ECO:0000256" key="3">
    <source>
        <dbReference type="SAM" id="SignalP"/>
    </source>
</evidence>
<organism evidence="5 6">
    <name type="scientific">Alteraurantiacibacter lauratis</name>
    <dbReference type="NCBI Taxonomy" id="2054627"/>
    <lineage>
        <taxon>Bacteria</taxon>
        <taxon>Pseudomonadati</taxon>
        <taxon>Pseudomonadota</taxon>
        <taxon>Alphaproteobacteria</taxon>
        <taxon>Sphingomonadales</taxon>
        <taxon>Erythrobacteraceae</taxon>
        <taxon>Alteraurantiacibacter</taxon>
    </lineage>
</organism>
<feature type="domain" description="PA14" evidence="4">
    <location>
        <begin position="478"/>
        <end position="627"/>
    </location>
</feature>
<feature type="chain" id="PRO_5047381016" evidence="3">
    <location>
        <begin position="27"/>
        <end position="907"/>
    </location>
</feature>
<evidence type="ECO:0000256" key="1">
    <source>
        <dbReference type="ARBA" id="ARBA00005336"/>
    </source>
</evidence>
<dbReference type="PROSITE" id="PS51257">
    <property type="entry name" value="PROKAR_LIPOPROTEIN"/>
    <property type="match status" value="1"/>
</dbReference>
<dbReference type="SMART" id="SM00758">
    <property type="entry name" value="PA14"/>
    <property type="match status" value="1"/>
</dbReference>
<dbReference type="SUPFAM" id="SSF56988">
    <property type="entry name" value="Anthrax protective antigen"/>
    <property type="match status" value="1"/>
</dbReference>
<reference evidence="6" key="1">
    <citation type="journal article" date="2019" name="Int. J. Syst. Evol. Microbiol.">
        <title>The Global Catalogue of Microorganisms (GCM) 10K type strain sequencing project: providing services to taxonomists for standard genome sequencing and annotation.</title>
        <authorList>
            <consortium name="The Broad Institute Genomics Platform"/>
            <consortium name="The Broad Institute Genome Sequencing Center for Infectious Disease"/>
            <person name="Wu L."/>
            <person name="Ma J."/>
        </authorList>
    </citation>
    <scope>NUCLEOTIDE SEQUENCE [LARGE SCALE GENOMIC DNA]</scope>
    <source>
        <strain evidence="6">KCTC 52606</strain>
    </source>
</reference>
<gene>
    <name evidence="5" type="ORF">ACFODK_13060</name>
</gene>
<accession>A0ABV7EIV5</accession>
<dbReference type="Pfam" id="PF14310">
    <property type="entry name" value="Fn3-like"/>
    <property type="match status" value="1"/>
</dbReference>
<evidence type="ECO:0000256" key="2">
    <source>
        <dbReference type="ARBA" id="ARBA00022801"/>
    </source>
</evidence>
<dbReference type="PROSITE" id="PS51820">
    <property type="entry name" value="PA14"/>
    <property type="match status" value="1"/>
</dbReference>
<evidence type="ECO:0000313" key="6">
    <source>
        <dbReference type="Proteomes" id="UP001595378"/>
    </source>
</evidence>
<dbReference type="PRINTS" id="PR00133">
    <property type="entry name" value="GLHYDRLASE3"/>
</dbReference>
<sequence length="907" mass="95271">MSRLGKAWAASAALGACVSLCFPAQAQTSASAEIWATQGADCVAEAGEAAPWWNTAYSPECRARFVLGQFATLEEKLLFLGGLSYGLDVGADENAPQVRDVARELGLPAIAGADGPAGLTRGAVATAMPAPLTVAASFDPEVAALYGRILAAEFRSAGTGTILGPAYDIARNWRFGRLAESMGEDPFLTAEMAAAQVGALTEGGVLTMMKHYAVYSQDAGRVGDQPSGSGPVGNNIVSERAMREIYLPGFEAAVRRGGAGGVMCSFPRINGVFACEHPQLFDILKVEWGFDGYVGPDFPSAQRSITRAVLAGLDSGSWGPSTFNAALAHEKPLADAVRDGEVPMARIDDMVLRRLIPHFRLGLYDNPPLRRADNVSTPAHRAAAADIIAAGAVLLRNAGGVLPLGPDVRSIAVIGPQATEAAVVALQGSPWVEPAHFEPALPAITARAGDGVAVSYAPGTRGLAALPPPDSAQFAAPDGRPGFRARYYASADLGFAGELLGEAVVTDPALAAAPAVPGLPGRNQWSVRYDSRFTPAASGMHRFTLHGSGSARLWIDGRDAGTFEHADFGNAIFANVELTAGQPVDIRVDYTPRAALRTERMAMFGMEMGLTLRFGHAGPDDLLAQAVEAARAADVAVVFAGELVGEGMDRISLTLQGDQDRLIAAVAAANPRTVVVLNTGGPVAMPWLEDVASVLSMWHPGDAFGPAVAGLLFGDREPGGRLPVTFPADATQGAATQAYQMPGLTDPVTGALGDALYDEGVFVGYRFFDAAGQEPLFPFGYGLSYADIAMEVLSAGLSSDWQALDVQLRLTNRSARAGTAVPQLYVGLPAETGSPPWQLKGFASLRLGVGESRMHTIRVPFSSLRHWDSATRQWRLAAGSYRLRLGASSRDPVWEGQITLPEDISDR</sequence>
<dbReference type="InterPro" id="IPR050288">
    <property type="entry name" value="Cellulose_deg_GH3"/>
</dbReference>
<dbReference type="InterPro" id="IPR013783">
    <property type="entry name" value="Ig-like_fold"/>
</dbReference>
<dbReference type="InterPro" id="IPR002772">
    <property type="entry name" value="Glyco_hydro_3_C"/>
</dbReference>
<evidence type="ECO:0000259" key="4">
    <source>
        <dbReference type="PROSITE" id="PS51820"/>
    </source>
</evidence>
<keyword evidence="6" id="KW-1185">Reference proteome</keyword>
<evidence type="ECO:0000313" key="5">
    <source>
        <dbReference type="EMBL" id="MFC3101819.1"/>
    </source>
</evidence>
<name>A0ABV7EIV5_9SPHN</name>
<protein>
    <submittedName>
        <fullName evidence="5">Glycoside hydrolase family 3 protein</fullName>
    </submittedName>
</protein>
<dbReference type="Pfam" id="PF07691">
    <property type="entry name" value="PA14"/>
    <property type="match status" value="1"/>
</dbReference>
<dbReference type="InterPro" id="IPR036881">
    <property type="entry name" value="Glyco_hydro_3_C_sf"/>
</dbReference>
<dbReference type="GO" id="GO:0016787">
    <property type="term" value="F:hydrolase activity"/>
    <property type="evidence" value="ECO:0007669"/>
    <property type="project" value="UniProtKB-KW"/>
</dbReference>
<keyword evidence="2 5" id="KW-0378">Hydrolase</keyword>
<dbReference type="SUPFAM" id="SSF51445">
    <property type="entry name" value="(Trans)glycosidases"/>
    <property type="match status" value="1"/>
</dbReference>
<dbReference type="PANTHER" id="PTHR42715:SF10">
    <property type="entry name" value="BETA-GLUCOSIDASE"/>
    <property type="match status" value="1"/>
</dbReference>